<evidence type="ECO:0000256" key="4">
    <source>
        <dbReference type="ARBA" id="ARBA00023163"/>
    </source>
</evidence>
<gene>
    <name evidence="8" type="ORF">PLBR_LOCUS7323</name>
</gene>
<reference evidence="8 9" key="1">
    <citation type="submission" date="2018-03" db="EMBL/GenBank/DDBJ databases">
        <authorList>
            <person name="Fogelqvist J."/>
        </authorList>
    </citation>
    <scope>NUCLEOTIDE SEQUENCE [LARGE SCALE GENOMIC DNA]</scope>
</reference>
<dbReference type="GO" id="GO:0045944">
    <property type="term" value="P:positive regulation of transcription by RNA polymerase II"/>
    <property type="evidence" value="ECO:0007669"/>
    <property type="project" value="TreeGrafter"/>
</dbReference>
<protein>
    <recommendedName>
        <fullName evidence="7">MADS-box domain-containing protein</fullName>
    </recommendedName>
</protein>
<feature type="region of interest" description="Disordered" evidence="6">
    <location>
        <begin position="290"/>
        <end position="356"/>
    </location>
</feature>
<sequence length="356" mass="36931">MIPDAKNRTVTFNKRKVGLLKKAIELSVLCGVDVALVVFGKDTIYKFSSDDLDVLMNRYVSYSGHVQELTKDDLEELEEGKLTAKYDKAKRAREMGVTPNLVPASASTEPPAKRPAMACPDRGMSARFPIVASAGAAQDANRKRSPPAGLQVVLPPFAQPSASDVPDFMQVGALTGGRPFGFDGLETPISLRATLEGGGSSGANRTAMPASAEVIQPWANLYGNGSAGVTPTGASSSSQPKSGMTGGFPAGFALSPITCWMTPSPISASASVTTTSFQSFLHRRGSYGPSSLMAPVPESSEPGVKPASDSQRNADVQPSIDAKPPVQVGPAVDACSSTADQPSPDVKPTTASSDAA</sequence>
<comment type="subcellular location">
    <subcellularLocation>
        <location evidence="1">Nucleus</location>
    </subcellularLocation>
</comment>
<dbReference type="Pfam" id="PF00319">
    <property type="entry name" value="SRF-TF"/>
    <property type="match status" value="1"/>
</dbReference>
<dbReference type="Gene3D" id="3.40.1810.10">
    <property type="entry name" value="Transcription factor, MADS-box"/>
    <property type="match status" value="1"/>
</dbReference>
<dbReference type="EMBL" id="OVEO01000013">
    <property type="protein sequence ID" value="SPR00108.1"/>
    <property type="molecule type" value="Genomic_DNA"/>
</dbReference>
<keyword evidence="2" id="KW-0805">Transcription regulation</keyword>
<dbReference type="PANTHER" id="PTHR11945">
    <property type="entry name" value="MADS BOX PROTEIN"/>
    <property type="match status" value="1"/>
</dbReference>
<evidence type="ECO:0000256" key="3">
    <source>
        <dbReference type="ARBA" id="ARBA00023125"/>
    </source>
</evidence>
<organism evidence="8 9">
    <name type="scientific">Plasmodiophora brassicae</name>
    <name type="common">Clubroot disease agent</name>
    <dbReference type="NCBI Taxonomy" id="37360"/>
    <lineage>
        <taxon>Eukaryota</taxon>
        <taxon>Sar</taxon>
        <taxon>Rhizaria</taxon>
        <taxon>Endomyxa</taxon>
        <taxon>Phytomyxea</taxon>
        <taxon>Plasmodiophorida</taxon>
        <taxon>Plasmodiophoridae</taxon>
        <taxon>Plasmodiophora</taxon>
    </lineage>
</organism>
<dbReference type="PRINTS" id="PR00404">
    <property type="entry name" value="MADSDOMAIN"/>
</dbReference>
<feature type="domain" description="MADS-box" evidence="7">
    <location>
        <begin position="1"/>
        <end position="40"/>
    </location>
</feature>
<dbReference type="SMART" id="SM00432">
    <property type="entry name" value="MADS"/>
    <property type="match status" value="1"/>
</dbReference>
<dbReference type="GO" id="GO:0000978">
    <property type="term" value="F:RNA polymerase II cis-regulatory region sequence-specific DNA binding"/>
    <property type="evidence" value="ECO:0007669"/>
    <property type="project" value="TreeGrafter"/>
</dbReference>
<keyword evidence="3" id="KW-0238">DNA-binding</keyword>
<accession>A0A3P3YIT8</accession>
<evidence type="ECO:0000259" key="7">
    <source>
        <dbReference type="PROSITE" id="PS50066"/>
    </source>
</evidence>
<dbReference type="InterPro" id="IPR002100">
    <property type="entry name" value="TF_MADSbox"/>
</dbReference>
<dbReference type="PROSITE" id="PS50066">
    <property type="entry name" value="MADS_BOX_2"/>
    <property type="match status" value="1"/>
</dbReference>
<evidence type="ECO:0000256" key="2">
    <source>
        <dbReference type="ARBA" id="ARBA00023015"/>
    </source>
</evidence>
<keyword evidence="4" id="KW-0804">Transcription</keyword>
<keyword evidence="8" id="KW-0496">Mitochondrion</keyword>
<dbReference type="AlphaFoldDB" id="A0A3P3YIT8"/>
<dbReference type="SUPFAM" id="SSF55455">
    <property type="entry name" value="SRF-like"/>
    <property type="match status" value="1"/>
</dbReference>
<dbReference type="PANTHER" id="PTHR11945:SF534">
    <property type="entry name" value="MYOCYTE-SPECIFIC ENHANCER FACTOR 2"/>
    <property type="match status" value="1"/>
</dbReference>
<dbReference type="GO" id="GO:0046983">
    <property type="term" value="F:protein dimerization activity"/>
    <property type="evidence" value="ECO:0007669"/>
    <property type="project" value="InterPro"/>
</dbReference>
<evidence type="ECO:0000256" key="6">
    <source>
        <dbReference type="SAM" id="MobiDB-lite"/>
    </source>
</evidence>
<dbReference type="GO" id="GO:0005634">
    <property type="term" value="C:nucleus"/>
    <property type="evidence" value="ECO:0007669"/>
    <property type="project" value="UniProtKB-SubCell"/>
</dbReference>
<name>A0A3P3YIT8_PLABS</name>
<evidence type="ECO:0000313" key="9">
    <source>
        <dbReference type="Proteomes" id="UP000290189"/>
    </source>
</evidence>
<dbReference type="GO" id="GO:0000981">
    <property type="term" value="F:DNA-binding transcription factor activity, RNA polymerase II-specific"/>
    <property type="evidence" value="ECO:0007669"/>
    <property type="project" value="TreeGrafter"/>
</dbReference>
<evidence type="ECO:0000313" key="8">
    <source>
        <dbReference type="EMBL" id="SPR00108.1"/>
    </source>
</evidence>
<evidence type="ECO:0000256" key="5">
    <source>
        <dbReference type="ARBA" id="ARBA00023242"/>
    </source>
</evidence>
<dbReference type="Proteomes" id="UP000290189">
    <property type="component" value="Unassembled WGS sequence"/>
</dbReference>
<keyword evidence="5" id="KW-0539">Nucleus</keyword>
<dbReference type="InterPro" id="IPR036879">
    <property type="entry name" value="TF_MADSbox_sf"/>
</dbReference>
<evidence type="ECO:0000256" key="1">
    <source>
        <dbReference type="ARBA" id="ARBA00004123"/>
    </source>
</evidence>
<proteinExistence type="predicted"/>
<geneLocation type="mitochondrion" evidence="8"/>